<dbReference type="SUPFAM" id="SSF51556">
    <property type="entry name" value="Metallo-dependent hydrolases"/>
    <property type="match status" value="1"/>
</dbReference>
<proteinExistence type="predicted"/>
<sequence length="656" mass="73390">MNFPQPLHRHLAFGSIFAFMLCALTPTWGQECRDTSVNLSFDDIIFEILDDNGPARITPRRLVTNQSGTTGFPFRRLFFQVTPMDIDQVTLKFYKRGGGARTTITVCATDEQGAQDVLHHFDVPSGSGDVNRLWNLTCTGVKNKRLSIHLQPKSWFATLDYEILLVRPDEGQVWQPDAYDYDEPVQGFADLHVHQAADLAYAAGWYHGSHEAGHPSQTLPPCEGDDHGSLQIDGVDLFNVHVGETSGYPDFEHWPAWDDIAHQQVAADWLKQAHDNGLNLMVASVVNNEWLCAATVATGNYDRDMHCNDMESVKRQILALKRFDAAHDWYQIVRDPWEARRAIEQGRLAVVLSVEVSDLFPTSDGDYLRQLHELYSMDVRSIQLAHETNNVFAGAAYHRDIFEVMSQIKAWFRDDVDYVSDGDGIHNPIGLTEDGEVLVDEMIRLNMLIDLAHLSLETQRDLFQIVANQHDYYPLYNSHTRISNLLTTQDAAVLKEHVTTDEVLGYVRRTGGMLGLRTGDNAMLDYVGSEVPNNCDGSARSFIQFYEYAVDQGVSVGFGSDLNGFITQMTPRFGPEACATADADRASQAAAQGAQPTGPDHYLEYLHKGLAHVGLLPAVVHDMQVLNVDATALDQSAEMFLKMWERTYDAGRGPLP</sequence>
<name>A0A8A4TMK8_SULCO</name>
<gene>
    <name evidence="1" type="ORF">J3U87_31525</name>
</gene>
<dbReference type="KEGG" id="scor:J3U87_31525"/>
<dbReference type="Gene3D" id="3.20.20.140">
    <property type="entry name" value="Metal-dependent hydrolases"/>
    <property type="match status" value="1"/>
</dbReference>
<dbReference type="InterPro" id="IPR008257">
    <property type="entry name" value="Pept_M19"/>
</dbReference>
<organism evidence="1 2">
    <name type="scientific">Sulfidibacter corallicola</name>
    <dbReference type="NCBI Taxonomy" id="2818388"/>
    <lineage>
        <taxon>Bacteria</taxon>
        <taxon>Pseudomonadati</taxon>
        <taxon>Acidobacteriota</taxon>
        <taxon>Holophagae</taxon>
        <taxon>Acanthopleuribacterales</taxon>
        <taxon>Acanthopleuribacteraceae</taxon>
        <taxon>Sulfidibacter</taxon>
    </lineage>
</organism>
<dbReference type="AlphaFoldDB" id="A0A8A4TMK8"/>
<evidence type="ECO:0000313" key="1">
    <source>
        <dbReference type="EMBL" id="QTD50138.1"/>
    </source>
</evidence>
<dbReference type="Pfam" id="PF01244">
    <property type="entry name" value="Peptidase_M19"/>
    <property type="match status" value="1"/>
</dbReference>
<dbReference type="GO" id="GO:0006508">
    <property type="term" value="P:proteolysis"/>
    <property type="evidence" value="ECO:0007669"/>
    <property type="project" value="InterPro"/>
</dbReference>
<evidence type="ECO:0000313" key="2">
    <source>
        <dbReference type="Proteomes" id="UP000663929"/>
    </source>
</evidence>
<dbReference type="GO" id="GO:0070573">
    <property type="term" value="F:metallodipeptidase activity"/>
    <property type="evidence" value="ECO:0007669"/>
    <property type="project" value="InterPro"/>
</dbReference>
<keyword evidence="2" id="KW-1185">Reference proteome</keyword>
<reference evidence="1" key="1">
    <citation type="submission" date="2021-03" db="EMBL/GenBank/DDBJ databases">
        <title>Acanthopleuribacteraceae sp. M133.</title>
        <authorList>
            <person name="Wang G."/>
        </authorList>
    </citation>
    <scope>NUCLEOTIDE SEQUENCE</scope>
    <source>
        <strain evidence="1">M133</strain>
    </source>
</reference>
<protein>
    <submittedName>
        <fullName evidence="1">Membrane dipeptidase</fullName>
    </submittedName>
</protein>
<dbReference type="InterPro" id="IPR032466">
    <property type="entry name" value="Metal_Hydrolase"/>
</dbReference>
<accession>A0A8A4TMK8</accession>
<dbReference type="RefSeq" id="WP_237379769.1">
    <property type="nucleotide sequence ID" value="NZ_CP071793.1"/>
</dbReference>
<dbReference type="Proteomes" id="UP000663929">
    <property type="component" value="Chromosome"/>
</dbReference>
<dbReference type="PANTHER" id="PTHR10443:SF12">
    <property type="entry name" value="DIPEPTIDASE"/>
    <property type="match status" value="1"/>
</dbReference>
<dbReference type="PANTHER" id="PTHR10443">
    <property type="entry name" value="MICROSOMAL DIPEPTIDASE"/>
    <property type="match status" value="1"/>
</dbReference>
<dbReference type="EMBL" id="CP071793">
    <property type="protein sequence ID" value="QTD50138.1"/>
    <property type="molecule type" value="Genomic_DNA"/>
</dbReference>
<dbReference type="PROSITE" id="PS51365">
    <property type="entry name" value="RENAL_DIPEPTIDASE_2"/>
    <property type="match status" value="1"/>
</dbReference>